<dbReference type="EMBL" id="DXGA01000031">
    <property type="protein sequence ID" value="HIW93186.1"/>
    <property type="molecule type" value="Genomic_DNA"/>
</dbReference>
<evidence type="ECO:0000313" key="2">
    <source>
        <dbReference type="Proteomes" id="UP000824192"/>
    </source>
</evidence>
<organism evidence="1 2">
    <name type="scientific">Candidatus Flavonifractor merdipullorum</name>
    <dbReference type="NCBI Taxonomy" id="2838590"/>
    <lineage>
        <taxon>Bacteria</taxon>
        <taxon>Bacillati</taxon>
        <taxon>Bacillota</taxon>
        <taxon>Clostridia</taxon>
        <taxon>Eubacteriales</taxon>
        <taxon>Oscillospiraceae</taxon>
        <taxon>Flavonifractor</taxon>
    </lineage>
</organism>
<dbReference type="AlphaFoldDB" id="A0A9D1RRM0"/>
<sequence>MNHNLLRRGSALVLLLVLLASLLPAALGADGGNLYITGYQVSKSTITKGDTVDITVSIKDTGDGTGAGDPASLDIGKLEDSFTGGTVTVTKTSAEQ</sequence>
<accession>A0A9D1RRM0</accession>
<evidence type="ECO:0000313" key="1">
    <source>
        <dbReference type="EMBL" id="HIW93186.1"/>
    </source>
</evidence>
<name>A0A9D1RRM0_9FIRM</name>
<gene>
    <name evidence="1" type="ORF">H9868_01465</name>
</gene>
<comment type="caution">
    <text evidence="1">The sequence shown here is derived from an EMBL/GenBank/DDBJ whole genome shotgun (WGS) entry which is preliminary data.</text>
</comment>
<protein>
    <submittedName>
        <fullName evidence="1">Uncharacterized protein</fullName>
    </submittedName>
</protein>
<reference evidence="1" key="2">
    <citation type="submission" date="2021-04" db="EMBL/GenBank/DDBJ databases">
        <authorList>
            <person name="Gilroy R."/>
        </authorList>
    </citation>
    <scope>NUCLEOTIDE SEQUENCE</scope>
    <source>
        <strain evidence="1">ChiGjej6B6-1540</strain>
    </source>
</reference>
<dbReference type="Proteomes" id="UP000824192">
    <property type="component" value="Unassembled WGS sequence"/>
</dbReference>
<reference evidence="1" key="1">
    <citation type="journal article" date="2021" name="PeerJ">
        <title>Extensive microbial diversity within the chicken gut microbiome revealed by metagenomics and culture.</title>
        <authorList>
            <person name="Gilroy R."/>
            <person name="Ravi A."/>
            <person name="Getino M."/>
            <person name="Pursley I."/>
            <person name="Horton D.L."/>
            <person name="Alikhan N.F."/>
            <person name="Baker D."/>
            <person name="Gharbi K."/>
            <person name="Hall N."/>
            <person name="Watson M."/>
            <person name="Adriaenssens E.M."/>
            <person name="Foster-Nyarko E."/>
            <person name="Jarju S."/>
            <person name="Secka A."/>
            <person name="Antonio M."/>
            <person name="Oren A."/>
            <person name="Chaudhuri R.R."/>
            <person name="La Ragione R."/>
            <person name="Hildebrand F."/>
            <person name="Pallen M.J."/>
        </authorList>
    </citation>
    <scope>NUCLEOTIDE SEQUENCE</scope>
    <source>
        <strain evidence="1">ChiGjej6B6-1540</strain>
    </source>
</reference>
<proteinExistence type="predicted"/>